<reference evidence="1 2" key="1">
    <citation type="submission" date="2024-08" db="EMBL/GenBank/DDBJ databases">
        <authorList>
            <person name="Ishaq N."/>
        </authorList>
    </citation>
    <scope>NUCLEOTIDE SEQUENCE [LARGE SCALE GENOMIC DNA]</scope>
    <source>
        <strain evidence="1 2">DSM 18651</strain>
    </source>
</reference>
<evidence type="ECO:0008006" key="3">
    <source>
        <dbReference type="Google" id="ProtNLM"/>
    </source>
</evidence>
<name>A0ABV4P5W5_9GAMM</name>
<sequence>MGRIKPIQIINEPELGELRSLHSDLRYFHADRERTRINSQLTLQWRPTDTLTSTVDYTYAKQDIYENRSELSAWMDTYKSDIAFDDASVYTPTLYWEERREQNPRDIGLALQQQNQVNKLESLGLNLVWQPSDQFE</sequence>
<evidence type="ECO:0000313" key="1">
    <source>
        <dbReference type="EMBL" id="MFA0813349.1"/>
    </source>
</evidence>
<dbReference type="Proteomes" id="UP001569428">
    <property type="component" value="Unassembled WGS sequence"/>
</dbReference>
<dbReference type="SUPFAM" id="SSF56935">
    <property type="entry name" value="Porins"/>
    <property type="match status" value="1"/>
</dbReference>
<protein>
    <recommendedName>
        <fullName evidence="3">TonB-dependent receptor</fullName>
    </recommendedName>
</protein>
<accession>A0ABV4P5W5</accession>
<dbReference type="EMBL" id="JBGMEK010000087">
    <property type="protein sequence ID" value="MFA0813349.1"/>
    <property type="molecule type" value="Genomic_DNA"/>
</dbReference>
<evidence type="ECO:0000313" key="2">
    <source>
        <dbReference type="Proteomes" id="UP001569428"/>
    </source>
</evidence>
<proteinExistence type="predicted"/>
<dbReference type="RefSeq" id="WP_371841158.1">
    <property type="nucleotide sequence ID" value="NZ_JBGMEK010000087.1"/>
</dbReference>
<comment type="caution">
    <text evidence="1">The sequence shown here is derived from an EMBL/GenBank/DDBJ whole genome shotgun (WGS) entry which is preliminary data.</text>
</comment>
<organism evidence="1 2">
    <name type="scientific">Microbulbifer epialgicus</name>
    <dbReference type="NCBI Taxonomy" id="393907"/>
    <lineage>
        <taxon>Bacteria</taxon>
        <taxon>Pseudomonadati</taxon>
        <taxon>Pseudomonadota</taxon>
        <taxon>Gammaproteobacteria</taxon>
        <taxon>Cellvibrionales</taxon>
        <taxon>Microbulbiferaceae</taxon>
        <taxon>Microbulbifer</taxon>
    </lineage>
</organism>
<keyword evidence="2" id="KW-1185">Reference proteome</keyword>
<gene>
    <name evidence="1" type="ORF">ACCI49_20835</name>
</gene>